<keyword evidence="2" id="KW-1185">Reference proteome</keyword>
<gene>
    <name evidence="1" type="ORF">PILCRDRAFT_781831</name>
</gene>
<dbReference type="EMBL" id="KN832988">
    <property type="protein sequence ID" value="KIM84390.1"/>
    <property type="molecule type" value="Genomic_DNA"/>
</dbReference>
<protein>
    <submittedName>
        <fullName evidence="1">Uncharacterized protein</fullName>
    </submittedName>
</protein>
<evidence type="ECO:0000313" key="1">
    <source>
        <dbReference type="EMBL" id="KIM84390.1"/>
    </source>
</evidence>
<dbReference type="HOGENOM" id="CLU_1664936_0_0_1"/>
<dbReference type="AlphaFoldDB" id="A0A0C3FJ03"/>
<name>A0A0C3FJ03_PILCF</name>
<reference evidence="1 2" key="1">
    <citation type="submission" date="2014-04" db="EMBL/GenBank/DDBJ databases">
        <authorList>
            <consortium name="DOE Joint Genome Institute"/>
            <person name="Kuo A."/>
            <person name="Tarkka M."/>
            <person name="Buscot F."/>
            <person name="Kohler A."/>
            <person name="Nagy L.G."/>
            <person name="Floudas D."/>
            <person name="Copeland A."/>
            <person name="Barry K.W."/>
            <person name="Cichocki N."/>
            <person name="Veneault-Fourrey C."/>
            <person name="LaButti K."/>
            <person name="Lindquist E.A."/>
            <person name="Lipzen A."/>
            <person name="Lundell T."/>
            <person name="Morin E."/>
            <person name="Murat C."/>
            <person name="Sun H."/>
            <person name="Tunlid A."/>
            <person name="Henrissat B."/>
            <person name="Grigoriev I.V."/>
            <person name="Hibbett D.S."/>
            <person name="Martin F."/>
            <person name="Nordberg H.P."/>
            <person name="Cantor M.N."/>
            <person name="Hua S.X."/>
        </authorList>
    </citation>
    <scope>NUCLEOTIDE SEQUENCE [LARGE SCALE GENOMIC DNA]</scope>
    <source>
        <strain evidence="1 2">F 1598</strain>
    </source>
</reference>
<proteinExistence type="predicted"/>
<sequence>EGFAFELVADSHPIAKGHRAFYSVAFCTTYNEPKMWCCSIRISVEDKIGFRSPIAMGGTSFGGVRTGQNVDGQLGTPYYIIKWRKEPFSGGQREEFVMVQYATVCDFWTTRNSSAFLPSSVHSTAESLAHETSCVLVMKAGLGMIYDISRCKGTGEISL</sequence>
<organism evidence="1 2">
    <name type="scientific">Piloderma croceum (strain F 1598)</name>
    <dbReference type="NCBI Taxonomy" id="765440"/>
    <lineage>
        <taxon>Eukaryota</taxon>
        <taxon>Fungi</taxon>
        <taxon>Dikarya</taxon>
        <taxon>Basidiomycota</taxon>
        <taxon>Agaricomycotina</taxon>
        <taxon>Agaricomycetes</taxon>
        <taxon>Agaricomycetidae</taxon>
        <taxon>Atheliales</taxon>
        <taxon>Atheliaceae</taxon>
        <taxon>Piloderma</taxon>
    </lineage>
</organism>
<evidence type="ECO:0000313" key="2">
    <source>
        <dbReference type="Proteomes" id="UP000054166"/>
    </source>
</evidence>
<accession>A0A0C3FJ03</accession>
<feature type="non-terminal residue" evidence="1">
    <location>
        <position position="1"/>
    </location>
</feature>
<dbReference type="InParanoid" id="A0A0C3FJ03"/>
<reference evidence="2" key="2">
    <citation type="submission" date="2015-01" db="EMBL/GenBank/DDBJ databases">
        <title>Evolutionary Origins and Diversification of the Mycorrhizal Mutualists.</title>
        <authorList>
            <consortium name="DOE Joint Genome Institute"/>
            <consortium name="Mycorrhizal Genomics Consortium"/>
            <person name="Kohler A."/>
            <person name="Kuo A."/>
            <person name="Nagy L.G."/>
            <person name="Floudas D."/>
            <person name="Copeland A."/>
            <person name="Barry K.W."/>
            <person name="Cichocki N."/>
            <person name="Veneault-Fourrey C."/>
            <person name="LaButti K."/>
            <person name="Lindquist E.A."/>
            <person name="Lipzen A."/>
            <person name="Lundell T."/>
            <person name="Morin E."/>
            <person name="Murat C."/>
            <person name="Riley R."/>
            <person name="Ohm R."/>
            <person name="Sun H."/>
            <person name="Tunlid A."/>
            <person name="Henrissat B."/>
            <person name="Grigoriev I.V."/>
            <person name="Hibbett D.S."/>
            <person name="Martin F."/>
        </authorList>
    </citation>
    <scope>NUCLEOTIDE SEQUENCE [LARGE SCALE GENOMIC DNA]</scope>
    <source>
        <strain evidence="2">F 1598</strain>
    </source>
</reference>
<dbReference type="Proteomes" id="UP000054166">
    <property type="component" value="Unassembled WGS sequence"/>
</dbReference>